<accession>A0AAN6WEE1</accession>
<feature type="compositionally biased region" description="Acidic residues" evidence="5">
    <location>
        <begin position="370"/>
        <end position="383"/>
    </location>
</feature>
<evidence type="ECO:0000259" key="6">
    <source>
        <dbReference type="Pfam" id="PF04116"/>
    </source>
</evidence>
<keyword evidence="3" id="KW-1133">Transmembrane helix</keyword>
<proteinExistence type="predicted"/>
<dbReference type="InterPro" id="IPR006694">
    <property type="entry name" value="Fatty_acid_hydroxylase"/>
</dbReference>
<keyword evidence="2" id="KW-0812">Transmembrane</keyword>
<sequence length="383" mass="43145">MDILLSLPIASYFFSTSVTSWSTSLNLLFFYMTWSTLVLTHSPIQIELIGTTAIRLAFWLVPSLLFLVFDNLLPSVAETIKHNGASALPPRDFKSLSRLLALAIFNLGLETAVEGCLSLGLSVLLKQPVFRTSTSLPLPWQMIKQLALLFTLREILTYYTHRYWLHGAPPPAPSSMILTKRIKLPKAHKPRYLPSLHKSYSHKYHSPPFSLQVKIDHPLPFLLHHFLPAYLPALLLRSNLHLLTFFVFLSLTTIEETLSHSSYTVIPGVIMGGITKRTCMHYTGKKQGNYGTWGVLDWAHGTGLGKRDIWDDVRREASKHQLRKRGEDIVDDAGGKVEKALRRSKRNLNKNKAEKRGVGNKRGKGSWLVDDADGDDGEGDWVP</sequence>
<protein>
    <recommendedName>
        <fullName evidence="6">Fatty acid hydroxylase domain-containing protein</fullName>
    </recommendedName>
</protein>
<evidence type="ECO:0000256" key="3">
    <source>
        <dbReference type="ARBA" id="ARBA00022989"/>
    </source>
</evidence>
<dbReference type="InterPro" id="IPR050307">
    <property type="entry name" value="Sterol_Desaturase_Related"/>
</dbReference>
<organism evidence="7 8">
    <name type="scientific">Triangularia setosa</name>
    <dbReference type="NCBI Taxonomy" id="2587417"/>
    <lineage>
        <taxon>Eukaryota</taxon>
        <taxon>Fungi</taxon>
        <taxon>Dikarya</taxon>
        <taxon>Ascomycota</taxon>
        <taxon>Pezizomycotina</taxon>
        <taxon>Sordariomycetes</taxon>
        <taxon>Sordariomycetidae</taxon>
        <taxon>Sordariales</taxon>
        <taxon>Podosporaceae</taxon>
        <taxon>Triangularia</taxon>
    </lineage>
</organism>
<dbReference type="Proteomes" id="UP001302321">
    <property type="component" value="Unassembled WGS sequence"/>
</dbReference>
<comment type="caution">
    <text evidence="7">The sequence shown here is derived from an EMBL/GenBank/DDBJ whole genome shotgun (WGS) entry which is preliminary data.</text>
</comment>
<comment type="subcellular location">
    <subcellularLocation>
        <location evidence="1">Membrane</location>
    </subcellularLocation>
</comment>
<dbReference type="PANTHER" id="PTHR11863">
    <property type="entry name" value="STEROL DESATURASE"/>
    <property type="match status" value="1"/>
</dbReference>
<dbReference type="EMBL" id="MU866098">
    <property type="protein sequence ID" value="KAK4180514.1"/>
    <property type="molecule type" value="Genomic_DNA"/>
</dbReference>
<evidence type="ECO:0000256" key="2">
    <source>
        <dbReference type="ARBA" id="ARBA00022692"/>
    </source>
</evidence>
<dbReference type="GO" id="GO:0008610">
    <property type="term" value="P:lipid biosynthetic process"/>
    <property type="evidence" value="ECO:0007669"/>
    <property type="project" value="InterPro"/>
</dbReference>
<evidence type="ECO:0000256" key="1">
    <source>
        <dbReference type="ARBA" id="ARBA00004370"/>
    </source>
</evidence>
<dbReference type="Pfam" id="PF04116">
    <property type="entry name" value="FA_hydroxylase"/>
    <property type="match status" value="1"/>
</dbReference>
<dbReference type="GO" id="GO:0016020">
    <property type="term" value="C:membrane"/>
    <property type="evidence" value="ECO:0007669"/>
    <property type="project" value="UniProtKB-SubCell"/>
</dbReference>
<evidence type="ECO:0000313" key="7">
    <source>
        <dbReference type="EMBL" id="KAK4180514.1"/>
    </source>
</evidence>
<gene>
    <name evidence="7" type="ORF">QBC36DRAFT_26986</name>
</gene>
<feature type="domain" description="Fatty acid hydroxylase" evidence="6">
    <location>
        <begin position="147"/>
        <end position="302"/>
    </location>
</feature>
<reference evidence="7" key="1">
    <citation type="journal article" date="2023" name="Mol. Phylogenet. Evol.">
        <title>Genome-scale phylogeny and comparative genomics of the fungal order Sordariales.</title>
        <authorList>
            <person name="Hensen N."/>
            <person name="Bonometti L."/>
            <person name="Westerberg I."/>
            <person name="Brannstrom I.O."/>
            <person name="Guillou S."/>
            <person name="Cros-Aarteil S."/>
            <person name="Calhoun S."/>
            <person name="Haridas S."/>
            <person name="Kuo A."/>
            <person name="Mondo S."/>
            <person name="Pangilinan J."/>
            <person name="Riley R."/>
            <person name="LaButti K."/>
            <person name="Andreopoulos B."/>
            <person name="Lipzen A."/>
            <person name="Chen C."/>
            <person name="Yan M."/>
            <person name="Daum C."/>
            <person name="Ng V."/>
            <person name="Clum A."/>
            <person name="Steindorff A."/>
            <person name="Ohm R.A."/>
            <person name="Martin F."/>
            <person name="Silar P."/>
            <person name="Natvig D.O."/>
            <person name="Lalanne C."/>
            <person name="Gautier V."/>
            <person name="Ament-Velasquez S.L."/>
            <person name="Kruys A."/>
            <person name="Hutchinson M.I."/>
            <person name="Powell A.J."/>
            <person name="Barry K."/>
            <person name="Miller A.N."/>
            <person name="Grigoriev I.V."/>
            <person name="Debuchy R."/>
            <person name="Gladieux P."/>
            <person name="Hiltunen Thoren M."/>
            <person name="Johannesson H."/>
        </authorList>
    </citation>
    <scope>NUCLEOTIDE SEQUENCE</scope>
    <source>
        <strain evidence="7">CBS 892.96</strain>
    </source>
</reference>
<evidence type="ECO:0000256" key="4">
    <source>
        <dbReference type="ARBA" id="ARBA00023136"/>
    </source>
</evidence>
<name>A0AAN6WEE1_9PEZI</name>
<feature type="region of interest" description="Disordered" evidence="5">
    <location>
        <begin position="341"/>
        <end position="383"/>
    </location>
</feature>
<evidence type="ECO:0000256" key="5">
    <source>
        <dbReference type="SAM" id="MobiDB-lite"/>
    </source>
</evidence>
<dbReference type="AlphaFoldDB" id="A0AAN6WEE1"/>
<reference evidence="7" key="2">
    <citation type="submission" date="2023-05" db="EMBL/GenBank/DDBJ databases">
        <authorList>
            <consortium name="Lawrence Berkeley National Laboratory"/>
            <person name="Steindorff A."/>
            <person name="Hensen N."/>
            <person name="Bonometti L."/>
            <person name="Westerberg I."/>
            <person name="Brannstrom I.O."/>
            <person name="Guillou S."/>
            <person name="Cros-Aarteil S."/>
            <person name="Calhoun S."/>
            <person name="Haridas S."/>
            <person name="Kuo A."/>
            <person name="Mondo S."/>
            <person name="Pangilinan J."/>
            <person name="Riley R."/>
            <person name="Labutti K."/>
            <person name="Andreopoulos B."/>
            <person name="Lipzen A."/>
            <person name="Chen C."/>
            <person name="Yanf M."/>
            <person name="Daum C."/>
            <person name="Ng V."/>
            <person name="Clum A."/>
            <person name="Ohm R."/>
            <person name="Martin F."/>
            <person name="Silar P."/>
            <person name="Natvig D."/>
            <person name="Lalanne C."/>
            <person name="Gautier V."/>
            <person name="Ament-Velasquez S.L."/>
            <person name="Kruys A."/>
            <person name="Hutchinson M.I."/>
            <person name="Powell A.J."/>
            <person name="Barry K."/>
            <person name="Miller A.N."/>
            <person name="Grigoriev I.V."/>
            <person name="Debuchy R."/>
            <person name="Gladieux P."/>
            <person name="Thoren M.H."/>
            <person name="Johannesson H."/>
        </authorList>
    </citation>
    <scope>NUCLEOTIDE SEQUENCE</scope>
    <source>
        <strain evidence="7">CBS 892.96</strain>
    </source>
</reference>
<keyword evidence="8" id="KW-1185">Reference proteome</keyword>
<keyword evidence="4" id="KW-0472">Membrane</keyword>
<dbReference type="GO" id="GO:0005506">
    <property type="term" value="F:iron ion binding"/>
    <property type="evidence" value="ECO:0007669"/>
    <property type="project" value="InterPro"/>
</dbReference>
<dbReference type="GO" id="GO:0016491">
    <property type="term" value="F:oxidoreductase activity"/>
    <property type="evidence" value="ECO:0007669"/>
    <property type="project" value="InterPro"/>
</dbReference>
<evidence type="ECO:0000313" key="8">
    <source>
        <dbReference type="Proteomes" id="UP001302321"/>
    </source>
</evidence>